<dbReference type="OrthoDB" id="4060227at2759"/>
<keyword evidence="6" id="KW-0539">Nucleus</keyword>
<keyword evidence="4" id="KW-0238">DNA-binding</keyword>
<dbReference type="InterPro" id="IPR007219">
    <property type="entry name" value="XnlR_reg_dom"/>
</dbReference>
<gene>
    <name evidence="9" type="ORF">NA56DRAFT_652436</name>
</gene>
<dbReference type="Proteomes" id="UP000235672">
    <property type="component" value="Unassembled WGS sequence"/>
</dbReference>
<keyword evidence="3" id="KW-0805">Transcription regulation</keyword>
<keyword evidence="10" id="KW-1185">Reference proteome</keyword>
<keyword evidence="2" id="KW-0479">Metal-binding</keyword>
<evidence type="ECO:0000256" key="1">
    <source>
        <dbReference type="ARBA" id="ARBA00004123"/>
    </source>
</evidence>
<dbReference type="Gene3D" id="4.10.240.10">
    <property type="entry name" value="Zn(2)-C6 fungal-type DNA-binding domain"/>
    <property type="match status" value="1"/>
</dbReference>
<name>A0A2J6PEW7_9HELO</name>
<dbReference type="Pfam" id="PF00172">
    <property type="entry name" value="Zn_clus"/>
    <property type="match status" value="1"/>
</dbReference>
<dbReference type="InterPro" id="IPR036864">
    <property type="entry name" value="Zn2-C6_fun-type_DNA-bd_sf"/>
</dbReference>
<dbReference type="InterPro" id="IPR051089">
    <property type="entry name" value="prtT"/>
</dbReference>
<evidence type="ECO:0000256" key="7">
    <source>
        <dbReference type="SAM" id="MobiDB-lite"/>
    </source>
</evidence>
<dbReference type="EMBL" id="KZ613548">
    <property type="protein sequence ID" value="PMD12529.1"/>
    <property type="molecule type" value="Genomic_DNA"/>
</dbReference>
<feature type="region of interest" description="Disordered" evidence="7">
    <location>
        <begin position="124"/>
        <end position="187"/>
    </location>
</feature>
<evidence type="ECO:0000259" key="8">
    <source>
        <dbReference type="PROSITE" id="PS50048"/>
    </source>
</evidence>
<dbReference type="Pfam" id="PF04082">
    <property type="entry name" value="Fungal_trans"/>
    <property type="match status" value="1"/>
</dbReference>
<evidence type="ECO:0000256" key="3">
    <source>
        <dbReference type="ARBA" id="ARBA00023015"/>
    </source>
</evidence>
<evidence type="ECO:0000256" key="5">
    <source>
        <dbReference type="ARBA" id="ARBA00023163"/>
    </source>
</evidence>
<dbReference type="SUPFAM" id="SSF57701">
    <property type="entry name" value="Zn2/Cys6 DNA-binding domain"/>
    <property type="match status" value="1"/>
</dbReference>
<dbReference type="GO" id="GO:0005634">
    <property type="term" value="C:nucleus"/>
    <property type="evidence" value="ECO:0007669"/>
    <property type="project" value="UniProtKB-SubCell"/>
</dbReference>
<accession>A0A2J6PEW7</accession>
<dbReference type="SMART" id="SM00906">
    <property type="entry name" value="Fungal_trans"/>
    <property type="match status" value="1"/>
</dbReference>
<keyword evidence="5" id="KW-0804">Transcription</keyword>
<feature type="region of interest" description="Disordered" evidence="7">
    <location>
        <begin position="1"/>
        <end position="34"/>
    </location>
</feature>
<organism evidence="9 10">
    <name type="scientific">Hyaloscypha hepaticicola</name>
    <dbReference type="NCBI Taxonomy" id="2082293"/>
    <lineage>
        <taxon>Eukaryota</taxon>
        <taxon>Fungi</taxon>
        <taxon>Dikarya</taxon>
        <taxon>Ascomycota</taxon>
        <taxon>Pezizomycotina</taxon>
        <taxon>Leotiomycetes</taxon>
        <taxon>Helotiales</taxon>
        <taxon>Hyaloscyphaceae</taxon>
        <taxon>Hyaloscypha</taxon>
    </lineage>
</organism>
<dbReference type="CDD" id="cd00067">
    <property type="entry name" value="GAL4"/>
    <property type="match status" value="1"/>
</dbReference>
<evidence type="ECO:0000256" key="4">
    <source>
        <dbReference type="ARBA" id="ARBA00023125"/>
    </source>
</evidence>
<dbReference type="GO" id="GO:0008270">
    <property type="term" value="F:zinc ion binding"/>
    <property type="evidence" value="ECO:0007669"/>
    <property type="project" value="InterPro"/>
</dbReference>
<dbReference type="AlphaFoldDB" id="A0A2J6PEW7"/>
<dbReference type="GO" id="GO:0000976">
    <property type="term" value="F:transcription cis-regulatory region binding"/>
    <property type="evidence" value="ECO:0007669"/>
    <property type="project" value="TreeGrafter"/>
</dbReference>
<dbReference type="PROSITE" id="PS50048">
    <property type="entry name" value="ZN2_CY6_FUNGAL_2"/>
    <property type="match status" value="1"/>
</dbReference>
<feature type="domain" description="Zn(2)-C6 fungal-type" evidence="8">
    <location>
        <begin position="45"/>
        <end position="78"/>
    </location>
</feature>
<dbReference type="GO" id="GO:0000981">
    <property type="term" value="F:DNA-binding transcription factor activity, RNA polymerase II-specific"/>
    <property type="evidence" value="ECO:0007669"/>
    <property type="project" value="InterPro"/>
</dbReference>
<dbReference type="PANTHER" id="PTHR31845:SF17">
    <property type="entry name" value="ZN(II)2CYS6 TRANSCRIPTION FACTOR (EUROFUNG)"/>
    <property type="match status" value="1"/>
</dbReference>
<dbReference type="PANTHER" id="PTHR31845">
    <property type="entry name" value="FINGER DOMAIN PROTEIN, PUTATIVE-RELATED"/>
    <property type="match status" value="1"/>
</dbReference>
<reference evidence="9 10" key="1">
    <citation type="submission" date="2016-05" db="EMBL/GenBank/DDBJ databases">
        <title>A degradative enzymes factory behind the ericoid mycorrhizal symbiosis.</title>
        <authorList>
            <consortium name="DOE Joint Genome Institute"/>
            <person name="Martino E."/>
            <person name="Morin E."/>
            <person name="Grelet G."/>
            <person name="Kuo A."/>
            <person name="Kohler A."/>
            <person name="Daghino S."/>
            <person name="Barry K."/>
            <person name="Choi C."/>
            <person name="Cichocki N."/>
            <person name="Clum A."/>
            <person name="Copeland A."/>
            <person name="Hainaut M."/>
            <person name="Haridas S."/>
            <person name="Labutti K."/>
            <person name="Lindquist E."/>
            <person name="Lipzen A."/>
            <person name="Khouja H.-R."/>
            <person name="Murat C."/>
            <person name="Ohm R."/>
            <person name="Olson A."/>
            <person name="Spatafora J."/>
            <person name="Veneault-Fourrey C."/>
            <person name="Henrissat B."/>
            <person name="Grigoriev I."/>
            <person name="Martin F."/>
            <person name="Perotto S."/>
        </authorList>
    </citation>
    <scope>NUCLEOTIDE SEQUENCE [LARGE SCALE GENOMIC DNA]</scope>
    <source>
        <strain evidence="9 10">UAMH 7357</strain>
    </source>
</reference>
<proteinExistence type="predicted"/>
<dbReference type="SMART" id="SM00066">
    <property type="entry name" value="GAL4"/>
    <property type="match status" value="1"/>
</dbReference>
<sequence>MKRAHYDISDSVSSPQLQAEGDHMIDTSNSGMTKRVPKVSKKIQACTECQRRKIKCDLKEGGDTICSRCRKRGFRCVVNKNLQSILEDDGEWKSRMEFTSGQLQTAVREILRNLALPALETFSATGPEHSSRQNYASSSHYEELHSGIRASARSQEQDRRTSQSATMAMTRENSQERTGAGEIGDNSLISAPMGSLYEVTKLRNLRSNPRGNFQLGTNASLEEKDFISSGEISLDEAEEMFQIFERSLNQYLWGGIVLVHKDLLSVRRSSSLLLAAILTVTALHIPGKSSTFDICYAEFLELVSASMMDRYHTLDGIRGLCIGAFWLSDVSWKLSGHAVRIATELNLHRSYARAIKGSKEHLEGARLWYLLYVCDHHFSIAYGRPPVIQDDTSIIQHERFLQLPGVTQADFRLHSQVAIFIILTQIYNAFGPEVEQKLEENDLGRLRQWNIEIDRWRVRWEPQLAPNPHISSYPSKGVNLHYHFAKLQLNSLSLRGFEQLSSQNISAGRREHANLAISCAMSILQLVIDEPDIRDALIGVPLYLHTMITYAAVFLLKVQQQWKAARLGTDSALIHESVQRIIQIFNREGASERHLSYYIARGLAKMLARLSREGQSDSIPQDRAALGYITQQNGSNVLQGVDGQNFGANYGNLPLFGDSPEMFDENFFPIGFFDVTNAGPWQWQPENL</sequence>
<dbReference type="CDD" id="cd12148">
    <property type="entry name" value="fungal_TF_MHR"/>
    <property type="match status" value="1"/>
</dbReference>
<protein>
    <recommendedName>
        <fullName evidence="8">Zn(2)-C6 fungal-type domain-containing protein</fullName>
    </recommendedName>
</protein>
<dbReference type="GO" id="GO:0006351">
    <property type="term" value="P:DNA-templated transcription"/>
    <property type="evidence" value="ECO:0007669"/>
    <property type="project" value="InterPro"/>
</dbReference>
<comment type="subcellular location">
    <subcellularLocation>
        <location evidence="1">Nucleus</location>
    </subcellularLocation>
</comment>
<dbReference type="InterPro" id="IPR001138">
    <property type="entry name" value="Zn2Cys6_DnaBD"/>
</dbReference>
<evidence type="ECO:0000256" key="2">
    <source>
        <dbReference type="ARBA" id="ARBA00022723"/>
    </source>
</evidence>
<evidence type="ECO:0000313" key="10">
    <source>
        <dbReference type="Proteomes" id="UP000235672"/>
    </source>
</evidence>
<evidence type="ECO:0000313" key="9">
    <source>
        <dbReference type="EMBL" id="PMD12529.1"/>
    </source>
</evidence>
<evidence type="ECO:0000256" key="6">
    <source>
        <dbReference type="ARBA" id="ARBA00023242"/>
    </source>
</evidence>